<dbReference type="OrthoDB" id="1112064at2759"/>
<protein>
    <submittedName>
        <fullName evidence="3">F-box/kelch-repeat protein At4g38940-like isoform X1</fullName>
    </submittedName>
</protein>
<name>A0A6J0KRG5_RAPSA</name>
<dbReference type="Pfam" id="PF25210">
    <property type="entry name" value="Kelch_FKB95"/>
    <property type="match status" value="1"/>
</dbReference>
<dbReference type="PANTHER" id="PTHR24414:SF134">
    <property type="entry name" value="F-BOX DOMAIN-CONTAINING PROTEIN"/>
    <property type="match status" value="1"/>
</dbReference>
<dbReference type="RefSeq" id="XP_018450522.1">
    <property type="nucleotide sequence ID" value="XM_018595020.2"/>
</dbReference>
<accession>A0A6J0KRG5</accession>
<dbReference type="AlphaFoldDB" id="A0A6J0KRG5"/>
<dbReference type="InterPro" id="IPR050354">
    <property type="entry name" value="F-box/kelch-repeat_ARATH"/>
</dbReference>
<dbReference type="InterPro" id="IPR015915">
    <property type="entry name" value="Kelch-typ_b-propeller"/>
</dbReference>
<dbReference type="Gene3D" id="2.120.10.80">
    <property type="entry name" value="Kelch-type beta propeller"/>
    <property type="match status" value="1"/>
</dbReference>
<feature type="region of interest" description="Disordered" evidence="1">
    <location>
        <begin position="26"/>
        <end position="49"/>
    </location>
</feature>
<dbReference type="SUPFAM" id="SSF81383">
    <property type="entry name" value="F-box domain"/>
    <property type="match status" value="1"/>
</dbReference>
<dbReference type="InterPro" id="IPR001810">
    <property type="entry name" value="F-box_dom"/>
</dbReference>
<sequence length="397" mass="44528">MSPSAFDRNLRVSLAVMAGSPIEERSISSDSLKQMEQSPEQSPSPLFPSLPDDVTVDIVARVPISRYPTLSLVSRTFRKLIASPKLYKRRSQLGITEHRVYALLYNRSTGDSRFHVLHRKPNSRNRLVVVGSLPPMSSIGSFVPVGSKTYVFNNLESLSIDFASHTVQSIPGMPQRMINNVASAVDGKVYLIGDSYCSFSDEDGSSGEGWMKAVMVFDTEAQTWEPVMVKHDLPYGDLWSDSAVMEGKLFFKSFRNQHAFAYEPREDKWELKEVLNAKEWKGACVVDDVLYYHDRSGKAGVLMAFDPTKQSPCWSVVNGLEEFFAVEETDRSRVVKCGEKMLALFFTKIHDAKKKVLCCAEIALGRRQGEIWDKVLSCDVVFEDGLFDMVKCASVTV</sequence>
<dbReference type="GeneID" id="108822009"/>
<dbReference type="PANTHER" id="PTHR24414">
    <property type="entry name" value="F-BOX/KELCH-REPEAT PROTEIN SKIP4"/>
    <property type="match status" value="1"/>
</dbReference>
<dbReference type="InterPro" id="IPR057499">
    <property type="entry name" value="Kelch_FKB95"/>
</dbReference>
<dbReference type="SUPFAM" id="SSF117281">
    <property type="entry name" value="Kelch motif"/>
    <property type="match status" value="1"/>
</dbReference>
<gene>
    <name evidence="3" type="primary">LOC108822009</name>
</gene>
<evidence type="ECO:0000313" key="2">
    <source>
        <dbReference type="Proteomes" id="UP000504610"/>
    </source>
</evidence>
<proteinExistence type="predicted"/>
<keyword evidence="2" id="KW-1185">Reference proteome</keyword>
<dbReference type="PROSITE" id="PS50181">
    <property type="entry name" value="FBOX"/>
    <property type="match status" value="1"/>
</dbReference>
<feature type="compositionally biased region" description="Low complexity" evidence="1">
    <location>
        <begin position="36"/>
        <end position="49"/>
    </location>
</feature>
<dbReference type="Proteomes" id="UP000504610">
    <property type="component" value="Unplaced"/>
</dbReference>
<dbReference type="KEGG" id="rsz:108822009"/>
<reference evidence="3" key="1">
    <citation type="submission" date="2025-08" db="UniProtKB">
        <authorList>
            <consortium name="RefSeq"/>
        </authorList>
    </citation>
    <scope>IDENTIFICATION</scope>
    <source>
        <tissue evidence="3">Leaf</tissue>
    </source>
</reference>
<organism evidence="2 3">
    <name type="scientific">Raphanus sativus</name>
    <name type="common">Radish</name>
    <name type="synonym">Raphanus raphanistrum var. sativus</name>
    <dbReference type="NCBI Taxonomy" id="3726"/>
    <lineage>
        <taxon>Eukaryota</taxon>
        <taxon>Viridiplantae</taxon>
        <taxon>Streptophyta</taxon>
        <taxon>Embryophyta</taxon>
        <taxon>Tracheophyta</taxon>
        <taxon>Spermatophyta</taxon>
        <taxon>Magnoliopsida</taxon>
        <taxon>eudicotyledons</taxon>
        <taxon>Gunneridae</taxon>
        <taxon>Pentapetalae</taxon>
        <taxon>rosids</taxon>
        <taxon>malvids</taxon>
        <taxon>Brassicales</taxon>
        <taxon>Brassicaceae</taxon>
        <taxon>Brassiceae</taxon>
        <taxon>Raphanus</taxon>
    </lineage>
</organism>
<dbReference type="CDD" id="cd22152">
    <property type="entry name" value="F-box_AtAFR-like"/>
    <property type="match status" value="1"/>
</dbReference>
<dbReference type="SMART" id="SM00256">
    <property type="entry name" value="FBOX"/>
    <property type="match status" value="1"/>
</dbReference>
<evidence type="ECO:0000313" key="3">
    <source>
        <dbReference type="RefSeq" id="XP_018450522.1"/>
    </source>
</evidence>
<dbReference type="Pfam" id="PF00646">
    <property type="entry name" value="F-box"/>
    <property type="match status" value="1"/>
</dbReference>
<evidence type="ECO:0000256" key="1">
    <source>
        <dbReference type="SAM" id="MobiDB-lite"/>
    </source>
</evidence>
<dbReference type="InterPro" id="IPR036047">
    <property type="entry name" value="F-box-like_dom_sf"/>
</dbReference>